<sequence length="514" mass="54753">MEVSDEHPAADATVASSTNSLREVYTILDKKQKRFIIAMASLGAFFSPLSGNIYYPALNSMATSVQVSGTLAPLFIAGFADSAGRRPAYLICFIIYTAANIGLALQNNYAALLILRCVQSSGSSATGALANAVIADVSTSAERGSYIGYTFAGAFIGQSLGPVLGGVLSAFLGWRSIFWLLTIFAAVFLTLYVILVPETCRSIVGNGSIPPPALNRSVFQVYQQSKVTNSRESDVLGPHTSKQPIRFPNPLATLKICLEKEAGILLLYAGIISAGLATITTGLPSQFHDIYHFNDLQIGLSCIPMGVGSCLSAITVGRLADWNYKQHATRLGVSVDKRRQQDLSDFPIEVARLEIALPLVGLASATLIAYGWVLQTAQQLAAPLILLFFVGFAGSGAFSIVSTLVVDVCPESAGQATAANNLVRCFLGAGASAVVGPMLKRLGRGGTYTIVGGLWVAFVPLMLGIMKWGKAWREEKRKRGELRMKGKRAEKSSQIEMGMSKPNGVHKIDGEGTE</sequence>
<organism evidence="9 10">
    <name type="scientific">Cladonia borealis</name>
    <dbReference type="NCBI Taxonomy" id="184061"/>
    <lineage>
        <taxon>Eukaryota</taxon>
        <taxon>Fungi</taxon>
        <taxon>Dikarya</taxon>
        <taxon>Ascomycota</taxon>
        <taxon>Pezizomycotina</taxon>
        <taxon>Lecanoromycetes</taxon>
        <taxon>OSLEUM clade</taxon>
        <taxon>Lecanoromycetidae</taxon>
        <taxon>Lecanorales</taxon>
        <taxon>Lecanorineae</taxon>
        <taxon>Cladoniaceae</taxon>
        <taxon>Cladonia</taxon>
    </lineage>
</organism>
<evidence type="ECO:0000256" key="1">
    <source>
        <dbReference type="ARBA" id="ARBA00004141"/>
    </source>
</evidence>
<keyword evidence="3 7" id="KW-0812">Transmembrane</keyword>
<name>A0AA39V083_9LECA</name>
<evidence type="ECO:0000256" key="4">
    <source>
        <dbReference type="ARBA" id="ARBA00022989"/>
    </source>
</evidence>
<dbReference type="PANTHER" id="PTHR23502">
    <property type="entry name" value="MAJOR FACILITATOR SUPERFAMILY"/>
    <property type="match status" value="1"/>
</dbReference>
<feature type="transmembrane region" description="Helical" evidence="7">
    <location>
        <begin position="146"/>
        <end position="171"/>
    </location>
</feature>
<accession>A0AA39V083</accession>
<dbReference type="InterPro" id="IPR036259">
    <property type="entry name" value="MFS_trans_sf"/>
</dbReference>
<evidence type="ECO:0000256" key="6">
    <source>
        <dbReference type="SAM" id="MobiDB-lite"/>
    </source>
</evidence>
<keyword evidence="2" id="KW-0813">Transport</keyword>
<feature type="transmembrane region" description="Helical" evidence="7">
    <location>
        <begin position="355"/>
        <end position="373"/>
    </location>
</feature>
<evidence type="ECO:0000256" key="7">
    <source>
        <dbReference type="SAM" id="Phobius"/>
    </source>
</evidence>
<keyword evidence="5 7" id="KW-0472">Membrane</keyword>
<dbReference type="InterPro" id="IPR011701">
    <property type="entry name" value="MFS"/>
</dbReference>
<feature type="transmembrane region" description="Helical" evidence="7">
    <location>
        <begin position="296"/>
        <end position="320"/>
    </location>
</feature>
<evidence type="ECO:0000259" key="8">
    <source>
        <dbReference type="PROSITE" id="PS50850"/>
    </source>
</evidence>
<comment type="subcellular location">
    <subcellularLocation>
        <location evidence="1">Membrane</location>
        <topology evidence="1">Multi-pass membrane protein</topology>
    </subcellularLocation>
</comment>
<evidence type="ECO:0000256" key="5">
    <source>
        <dbReference type="ARBA" id="ARBA00023136"/>
    </source>
</evidence>
<dbReference type="PANTHER" id="PTHR23502:SF51">
    <property type="entry name" value="QUINIDINE RESISTANCE PROTEIN 1-RELATED"/>
    <property type="match status" value="1"/>
</dbReference>
<keyword evidence="10" id="KW-1185">Reference proteome</keyword>
<dbReference type="PROSITE" id="PS50850">
    <property type="entry name" value="MFS"/>
    <property type="match status" value="1"/>
</dbReference>
<reference evidence="9" key="1">
    <citation type="submission" date="2023-03" db="EMBL/GenBank/DDBJ databases">
        <title>Complete genome of Cladonia borealis.</title>
        <authorList>
            <person name="Park H."/>
        </authorList>
    </citation>
    <scope>NUCLEOTIDE SEQUENCE</scope>
    <source>
        <strain evidence="9">ANT050790</strain>
    </source>
</reference>
<feature type="transmembrane region" description="Helical" evidence="7">
    <location>
        <begin position="177"/>
        <end position="196"/>
    </location>
</feature>
<feature type="transmembrane region" description="Helical" evidence="7">
    <location>
        <begin position="265"/>
        <end position="284"/>
    </location>
</feature>
<feature type="transmembrane region" description="Helical" evidence="7">
    <location>
        <begin position="445"/>
        <end position="469"/>
    </location>
</feature>
<dbReference type="InterPro" id="IPR001958">
    <property type="entry name" value="Tet-R_TetA/multi-R_MdtG-like"/>
</dbReference>
<dbReference type="EMBL" id="JAFEKC020000014">
    <property type="protein sequence ID" value="KAK0510808.1"/>
    <property type="molecule type" value="Genomic_DNA"/>
</dbReference>
<feature type="compositionally biased region" description="Basic and acidic residues" evidence="6">
    <location>
        <begin position="479"/>
        <end position="493"/>
    </location>
</feature>
<dbReference type="InterPro" id="IPR020846">
    <property type="entry name" value="MFS_dom"/>
</dbReference>
<feature type="region of interest" description="Disordered" evidence="6">
    <location>
        <begin position="479"/>
        <end position="514"/>
    </location>
</feature>
<evidence type="ECO:0000256" key="2">
    <source>
        <dbReference type="ARBA" id="ARBA00022448"/>
    </source>
</evidence>
<feature type="transmembrane region" description="Helical" evidence="7">
    <location>
        <begin position="421"/>
        <end position="439"/>
    </location>
</feature>
<dbReference type="SUPFAM" id="SSF103473">
    <property type="entry name" value="MFS general substrate transporter"/>
    <property type="match status" value="1"/>
</dbReference>
<dbReference type="AlphaFoldDB" id="A0AA39V083"/>
<comment type="caution">
    <text evidence="9">The sequence shown here is derived from an EMBL/GenBank/DDBJ whole genome shotgun (WGS) entry which is preliminary data.</text>
</comment>
<keyword evidence="4 7" id="KW-1133">Transmembrane helix</keyword>
<feature type="transmembrane region" description="Helical" evidence="7">
    <location>
        <begin position="385"/>
        <end position="409"/>
    </location>
</feature>
<dbReference type="Pfam" id="PF07690">
    <property type="entry name" value="MFS_1"/>
    <property type="match status" value="1"/>
</dbReference>
<dbReference type="Gene3D" id="1.20.1250.20">
    <property type="entry name" value="MFS general substrate transporter like domains"/>
    <property type="match status" value="1"/>
</dbReference>
<feature type="transmembrane region" description="Helical" evidence="7">
    <location>
        <begin position="87"/>
        <end position="105"/>
    </location>
</feature>
<dbReference type="PRINTS" id="PR01035">
    <property type="entry name" value="TCRTETA"/>
</dbReference>
<feature type="domain" description="Major facilitator superfamily (MFS) profile" evidence="8">
    <location>
        <begin position="1"/>
        <end position="470"/>
    </location>
</feature>
<dbReference type="GO" id="GO:0005886">
    <property type="term" value="C:plasma membrane"/>
    <property type="evidence" value="ECO:0007669"/>
    <property type="project" value="TreeGrafter"/>
</dbReference>
<protein>
    <recommendedName>
        <fullName evidence="8">Major facilitator superfamily (MFS) profile domain-containing protein</fullName>
    </recommendedName>
</protein>
<gene>
    <name evidence="9" type="ORF">JMJ35_006360</name>
</gene>
<dbReference type="Proteomes" id="UP001166286">
    <property type="component" value="Unassembled WGS sequence"/>
</dbReference>
<evidence type="ECO:0000256" key="3">
    <source>
        <dbReference type="ARBA" id="ARBA00022692"/>
    </source>
</evidence>
<proteinExistence type="predicted"/>
<dbReference type="GO" id="GO:0022857">
    <property type="term" value="F:transmembrane transporter activity"/>
    <property type="evidence" value="ECO:0007669"/>
    <property type="project" value="InterPro"/>
</dbReference>
<feature type="transmembrane region" description="Helical" evidence="7">
    <location>
        <begin position="35"/>
        <end position="55"/>
    </location>
</feature>
<evidence type="ECO:0000313" key="10">
    <source>
        <dbReference type="Proteomes" id="UP001166286"/>
    </source>
</evidence>
<evidence type="ECO:0000313" key="9">
    <source>
        <dbReference type="EMBL" id="KAK0510808.1"/>
    </source>
</evidence>